<evidence type="ECO:0000256" key="1">
    <source>
        <dbReference type="ARBA" id="ARBA00022670"/>
    </source>
</evidence>
<dbReference type="Proteomes" id="UP000677228">
    <property type="component" value="Unassembled WGS sequence"/>
</dbReference>
<protein>
    <recommendedName>
        <fullName evidence="8">Reverse transcriptase domain-containing protein</fullName>
    </recommendedName>
</protein>
<dbReference type="GO" id="GO:0008233">
    <property type="term" value="F:peptidase activity"/>
    <property type="evidence" value="ECO:0007669"/>
    <property type="project" value="UniProtKB-KW"/>
</dbReference>
<evidence type="ECO:0000256" key="2">
    <source>
        <dbReference type="ARBA" id="ARBA00022679"/>
    </source>
</evidence>
<keyword evidence="3" id="KW-0548">Nucleotidyltransferase</keyword>
<evidence type="ECO:0000313" key="11">
    <source>
        <dbReference type="Proteomes" id="UP000677228"/>
    </source>
</evidence>
<dbReference type="Gene3D" id="3.30.70.270">
    <property type="match status" value="1"/>
</dbReference>
<organism evidence="9 11">
    <name type="scientific">Didymodactylos carnosus</name>
    <dbReference type="NCBI Taxonomy" id="1234261"/>
    <lineage>
        <taxon>Eukaryota</taxon>
        <taxon>Metazoa</taxon>
        <taxon>Spiralia</taxon>
        <taxon>Gnathifera</taxon>
        <taxon>Rotifera</taxon>
        <taxon>Eurotatoria</taxon>
        <taxon>Bdelloidea</taxon>
        <taxon>Philodinida</taxon>
        <taxon>Philodinidae</taxon>
        <taxon>Didymodactylos</taxon>
    </lineage>
</organism>
<dbReference type="PROSITE" id="PS50878">
    <property type="entry name" value="RT_POL"/>
    <property type="match status" value="1"/>
</dbReference>
<comment type="caution">
    <text evidence="9">The sequence shown here is derived from an EMBL/GenBank/DDBJ whole genome shotgun (WGS) entry which is preliminary data.</text>
</comment>
<dbReference type="InterPro" id="IPR043128">
    <property type="entry name" value="Rev_trsase/Diguanyl_cyclase"/>
</dbReference>
<keyword evidence="6" id="KW-0378">Hydrolase</keyword>
<accession>A0A8S2CQL0</accession>
<dbReference type="InterPro" id="IPR000477">
    <property type="entry name" value="RT_dom"/>
</dbReference>
<evidence type="ECO:0000313" key="9">
    <source>
        <dbReference type="EMBL" id="CAF0778308.1"/>
    </source>
</evidence>
<dbReference type="InterPro" id="IPR043502">
    <property type="entry name" value="DNA/RNA_pol_sf"/>
</dbReference>
<dbReference type="Proteomes" id="UP000682733">
    <property type="component" value="Unassembled WGS sequence"/>
</dbReference>
<reference evidence="9" key="1">
    <citation type="submission" date="2021-02" db="EMBL/GenBank/DDBJ databases">
        <authorList>
            <person name="Nowell W R."/>
        </authorList>
    </citation>
    <scope>NUCLEOTIDE SEQUENCE</scope>
</reference>
<evidence type="ECO:0000256" key="5">
    <source>
        <dbReference type="ARBA" id="ARBA00022759"/>
    </source>
</evidence>
<dbReference type="GO" id="GO:0003964">
    <property type="term" value="F:RNA-directed DNA polymerase activity"/>
    <property type="evidence" value="ECO:0007669"/>
    <property type="project" value="UniProtKB-KW"/>
</dbReference>
<gene>
    <name evidence="9" type="ORF">OVA965_LOCUS3465</name>
    <name evidence="10" type="ORF">TMI583_LOCUS3464</name>
</gene>
<dbReference type="Gene3D" id="3.10.10.10">
    <property type="entry name" value="HIV Type 1 Reverse Transcriptase, subunit A, domain 1"/>
    <property type="match status" value="1"/>
</dbReference>
<dbReference type="GO" id="GO:0006508">
    <property type="term" value="P:proteolysis"/>
    <property type="evidence" value="ECO:0007669"/>
    <property type="project" value="UniProtKB-KW"/>
</dbReference>
<evidence type="ECO:0000259" key="8">
    <source>
        <dbReference type="PROSITE" id="PS50878"/>
    </source>
</evidence>
<evidence type="ECO:0000256" key="4">
    <source>
        <dbReference type="ARBA" id="ARBA00022722"/>
    </source>
</evidence>
<dbReference type="GO" id="GO:0004519">
    <property type="term" value="F:endonuclease activity"/>
    <property type="evidence" value="ECO:0007669"/>
    <property type="project" value="UniProtKB-KW"/>
</dbReference>
<dbReference type="SUPFAM" id="SSF56672">
    <property type="entry name" value="DNA/RNA polymerases"/>
    <property type="match status" value="1"/>
</dbReference>
<dbReference type="CDD" id="cd01647">
    <property type="entry name" value="RT_LTR"/>
    <property type="match status" value="1"/>
</dbReference>
<keyword evidence="7" id="KW-0695">RNA-directed DNA polymerase</keyword>
<evidence type="ECO:0000256" key="3">
    <source>
        <dbReference type="ARBA" id="ARBA00022695"/>
    </source>
</evidence>
<feature type="domain" description="Reverse transcriptase" evidence="8">
    <location>
        <begin position="2"/>
        <end position="144"/>
    </location>
</feature>
<keyword evidence="1" id="KW-0645">Protease</keyword>
<evidence type="ECO:0000256" key="6">
    <source>
        <dbReference type="ARBA" id="ARBA00022801"/>
    </source>
</evidence>
<evidence type="ECO:0000256" key="7">
    <source>
        <dbReference type="ARBA" id="ARBA00022918"/>
    </source>
</evidence>
<sequence>MLESGTISESNSPYASPIVLTSKKEGSLRFCVDYRGLNTITVRDAYPIPRIDSTLDSLQQAKFVSTLDLKSGYWQVEMDQESKQKTAFITHKGLFEFNFMPYGLTNGPATSQRLMDIILAGLKWPCCLVYIDNIVIFSIVIWKK</sequence>
<dbReference type="InterPro" id="IPR053134">
    <property type="entry name" value="RNA-dir_DNA_polymerase"/>
</dbReference>
<keyword evidence="4" id="KW-0540">Nuclease</keyword>
<dbReference type="PANTHER" id="PTHR24559:SF444">
    <property type="entry name" value="REVERSE TRANSCRIPTASE DOMAIN-CONTAINING PROTEIN"/>
    <property type="match status" value="1"/>
</dbReference>
<keyword evidence="2" id="KW-0808">Transferase</keyword>
<dbReference type="PANTHER" id="PTHR24559">
    <property type="entry name" value="TRANSPOSON TY3-I GAG-POL POLYPROTEIN"/>
    <property type="match status" value="1"/>
</dbReference>
<evidence type="ECO:0000313" key="10">
    <source>
        <dbReference type="EMBL" id="CAF3559679.1"/>
    </source>
</evidence>
<dbReference type="AlphaFoldDB" id="A0A8S2CQL0"/>
<dbReference type="EMBL" id="CAJOBA010000835">
    <property type="protein sequence ID" value="CAF3559679.1"/>
    <property type="molecule type" value="Genomic_DNA"/>
</dbReference>
<dbReference type="Pfam" id="PF00078">
    <property type="entry name" value="RVT_1"/>
    <property type="match status" value="1"/>
</dbReference>
<dbReference type="FunFam" id="3.10.10.10:FF:000007">
    <property type="entry name" value="Retrovirus-related Pol polyprotein from transposon 17.6-like Protein"/>
    <property type="match status" value="1"/>
</dbReference>
<dbReference type="EMBL" id="CAJNOK010000835">
    <property type="protein sequence ID" value="CAF0778308.1"/>
    <property type="molecule type" value="Genomic_DNA"/>
</dbReference>
<name>A0A8S2CQL0_9BILA</name>
<proteinExistence type="predicted"/>
<keyword evidence="5" id="KW-0255">Endonuclease</keyword>